<dbReference type="EMBL" id="CAMXCT030000779">
    <property type="protein sequence ID" value="CAL4770493.1"/>
    <property type="molecule type" value="Genomic_DNA"/>
</dbReference>
<dbReference type="EMBL" id="CAMXCT020000779">
    <property type="protein sequence ID" value="CAL1136556.1"/>
    <property type="molecule type" value="Genomic_DNA"/>
</dbReference>
<dbReference type="SUPFAM" id="SSF51905">
    <property type="entry name" value="FAD/NAD(P)-binding domain"/>
    <property type="match status" value="1"/>
</dbReference>
<name>A0A9P1FP91_9DINO</name>
<dbReference type="PRINTS" id="PR00419">
    <property type="entry name" value="ADXRDTASE"/>
</dbReference>
<keyword evidence="4" id="KW-1185">Reference proteome</keyword>
<dbReference type="OrthoDB" id="2161133at2759"/>
<reference evidence="2" key="1">
    <citation type="submission" date="2022-10" db="EMBL/GenBank/DDBJ databases">
        <authorList>
            <person name="Chen Y."/>
            <person name="Dougan E. K."/>
            <person name="Chan C."/>
            <person name="Rhodes N."/>
            <person name="Thang M."/>
        </authorList>
    </citation>
    <scope>NUCLEOTIDE SEQUENCE</scope>
</reference>
<evidence type="ECO:0000313" key="3">
    <source>
        <dbReference type="EMBL" id="CAL4770493.1"/>
    </source>
</evidence>
<dbReference type="Pfam" id="PF13450">
    <property type="entry name" value="NAD_binding_8"/>
    <property type="match status" value="1"/>
</dbReference>
<feature type="non-terminal residue" evidence="2">
    <location>
        <position position="357"/>
    </location>
</feature>
<dbReference type="InterPro" id="IPR036188">
    <property type="entry name" value="FAD/NAD-bd_sf"/>
</dbReference>
<dbReference type="Gene3D" id="3.50.50.60">
    <property type="entry name" value="FAD/NAD(P)-binding domain"/>
    <property type="match status" value="1"/>
</dbReference>
<dbReference type="InterPro" id="IPR002937">
    <property type="entry name" value="Amino_oxidase"/>
</dbReference>
<dbReference type="AlphaFoldDB" id="A0A9P1FP91"/>
<sequence>AVAKCQANSESYCEEQIGPSMSSVAVVGGGMAGVAAARVLCQRGYHVRLYERSEELGGRLGNAQLGLGQVGLGATYVKAKDPIFKAEVAQLQEKGLVSEWNVGTPYFIESPGTFVAKPELKGGDAWYVGRPDMGSFVLLEDTKGLTRLCGKEVSSVCWKEASWLINGEDEVSSLILALPVAQIRALLAPGSLEELLPKETLDKDFEKGRVAAAFAFPESLMLPFCLAFVKDSPISLVLNDTSRTSGPDGEGPEVWVVQTTTEWAADCKKAETSENEMCRSLLAEFLRIVGKAAANVDHLKAIHWLYGDGDYQLPQGCVVDPRRRLCLCGDWCYNGRVEGAFLSGVKAATCLAELKAE</sequence>
<comment type="caution">
    <text evidence="2">The sequence shown here is derived from an EMBL/GenBank/DDBJ whole genome shotgun (WGS) entry which is preliminary data.</text>
</comment>
<dbReference type="Proteomes" id="UP001152797">
    <property type="component" value="Unassembled WGS sequence"/>
</dbReference>
<accession>A0A9P1FP91</accession>
<evidence type="ECO:0000259" key="1">
    <source>
        <dbReference type="Pfam" id="PF01593"/>
    </source>
</evidence>
<evidence type="ECO:0000313" key="4">
    <source>
        <dbReference type="Proteomes" id="UP001152797"/>
    </source>
</evidence>
<protein>
    <recommendedName>
        <fullName evidence="1">Amine oxidase domain-containing protein</fullName>
    </recommendedName>
</protein>
<gene>
    <name evidence="2" type="ORF">C1SCF055_LOCUS10811</name>
</gene>
<dbReference type="PANTHER" id="PTHR16128:SF5">
    <property type="entry name" value="FAD_NAD(P)-BINDING OXIDOREDUCTASE FAMILY PROTEIN"/>
    <property type="match status" value="1"/>
</dbReference>
<organism evidence="2">
    <name type="scientific">Cladocopium goreaui</name>
    <dbReference type="NCBI Taxonomy" id="2562237"/>
    <lineage>
        <taxon>Eukaryota</taxon>
        <taxon>Sar</taxon>
        <taxon>Alveolata</taxon>
        <taxon>Dinophyceae</taxon>
        <taxon>Suessiales</taxon>
        <taxon>Symbiodiniaceae</taxon>
        <taxon>Cladocopium</taxon>
    </lineage>
</organism>
<proteinExistence type="predicted"/>
<dbReference type="PANTHER" id="PTHR16128">
    <property type="entry name" value="FAD/NAD(P)-BINDING OXIDOREDUCTASE FAMILY PROTEIN"/>
    <property type="match status" value="1"/>
</dbReference>
<reference evidence="3 4" key="2">
    <citation type="submission" date="2024-05" db="EMBL/GenBank/DDBJ databases">
        <authorList>
            <person name="Chen Y."/>
            <person name="Shah S."/>
            <person name="Dougan E. K."/>
            <person name="Thang M."/>
            <person name="Chan C."/>
        </authorList>
    </citation>
    <scope>NUCLEOTIDE SEQUENCE [LARGE SCALE GENOMIC DNA]</scope>
</reference>
<evidence type="ECO:0000313" key="2">
    <source>
        <dbReference type="EMBL" id="CAI3983181.1"/>
    </source>
</evidence>
<dbReference type="EMBL" id="CAMXCT010000779">
    <property type="protein sequence ID" value="CAI3983181.1"/>
    <property type="molecule type" value="Genomic_DNA"/>
</dbReference>
<dbReference type="GO" id="GO:0016491">
    <property type="term" value="F:oxidoreductase activity"/>
    <property type="evidence" value="ECO:0007669"/>
    <property type="project" value="InterPro"/>
</dbReference>
<feature type="domain" description="Amine oxidase" evidence="1">
    <location>
        <begin position="213"/>
        <end position="351"/>
    </location>
</feature>
<dbReference type="Pfam" id="PF01593">
    <property type="entry name" value="Amino_oxidase"/>
    <property type="match status" value="1"/>
</dbReference>
<dbReference type="Gene3D" id="3.90.660.10">
    <property type="match status" value="1"/>
</dbReference>